<evidence type="ECO:0000256" key="2">
    <source>
        <dbReference type="SAM" id="SignalP"/>
    </source>
</evidence>
<dbReference type="KEGG" id="act:ACLA_028720"/>
<gene>
    <name evidence="3" type="ORF">ACLA_028720</name>
</gene>
<dbReference type="EMBL" id="DS027059">
    <property type="protein sequence ID" value="EAW08147.1"/>
    <property type="molecule type" value="Genomic_DNA"/>
</dbReference>
<protein>
    <submittedName>
        <fullName evidence="3">GPI anchored serine-rich protein</fullName>
    </submittedName>
</protein>
<keyword evidence="2" id="KW-0732">Signal</keyword>
<keyword evidence="4" id="KW-1185">Reference proteome</keyword>
<organism evidence="3 4">
    <name type="scientific">Aspergillus clavatus (strain ATCC 1007 / CBS 513.65 / DSM 816 / NCTC 3887 / NRRL 1 / QM 1276 / 107)</name>
    <dbReference type="NCBI Taxonomy" id="344612"/>
    <lineage>
        <taxon>Eukaryota</taxon>
        <taxon>Fungi</taxon>
        <taxon>Dikarya</taxon>
        <taxon>Ascomycota</taxon>
        <taxon>Pezizomycotina</taxon>
        <taxon>Eurotiomycetes</taxon>
        <taxon>Eurotiomycetidae</taxon>
        <taxon>Eurotiales</taxon>
        <taxon>Aspergillaceae</taxon>
        <taxon>Aspergillus</taxon>
        <taxon>Aspergillus subgen. Fumigati</taxon>
    </lineage>
</organism>
<feature type="compositionally biased region" description="Low complexity" evidence="1">
    <location>
        <begin position="98"/>
        <end position="114"/>
    </location>
</feature>
<dbReference type="Proteomes" id="UP000006701">
    <property type="component" value="Unassembled WGS sequence"/>
</dbReference>
<dbReference type="RefSeq" id="XP_001269573.1">
    <property type="nucleotide sequence ID" value="XM_001269572.1"/>
</dbReference>
<dbReference type="OrthoDB" id="3565477at2759"/>
<name>A1CR76_ASPCL</name>
<feature type="compositionally biased region" description="Polar residues" evidence="1">
    <location>
        <begin position="66"/>
        <end position="95"/>
    </location>
</feature>
<dbReference type="HOGENOM" id="CLU_067145_1_0_1"/>
<evidence type="ECO:0000313" key="3">
    <source>
        <dbReference type="EMBL" id="EAW08147.1"/>
    </source>
</evidence>
<evidence type="ECO:0000313" key="4">
    <source>
        <dbReference type="Proteomes" id="UP000006701"/>
    </source>
</evidence>
<dbReference type="GeneID" id="4701164"/>
<feature type="signal peptide" evidence="2">
    <location>
        <begin position="1"/>
        <end position="17"/>
    </location>
</feature>
<dbReference type="eggNOG" id="ENOG502SGJX">
    <property type="taxonomic scope" value="Eukaryota"/>
</dbReference>
<evidence type="ECO:0000256" key="1">
    <source>
        <dbReference type="SAM" id="MobiDB-lite"/>
    </source>
</evidence>
<feature type="chain" id="PRO_5002633338" evidence="2">
    <location>
        <begin position="18"/>
        <end position="216"/>
    </location>
</feature>
<dbReference type="OMA" id="YSTITGP"/>
<reference evidence="3 4" key="1">
    <citation type="journal article" date="2008" name="PLoS Genet.">
        <title>Genomic islands in the pathogenic filamentous fungus Aspergillus fumigatus.</title>
        <authorList>
            <person name="Fedorova N.D."/>
            <person name="Khaldi N."/>
            <person name="Joardar V.S."/>
            <person name="Maiti R."/>
            <person name="Amedeo P."/>
            <person name="Anderson M.J."/>
            <person name="Crabtree J."/>
            <person name="Silva J.C."/>
            <person name="Badger J.H."/>
            <person name="Albarraq A."/>
            <person name="Angiuoli S."/>
            <person name="Bussey H."/>
            <person name="Bowyer P."/>
            <person name="Cotty P.J."/>
            <person name="Dyer P.S."/>
            <person name="Egan A."/>
            <person name="Galens K."/>
            <person name="Fraser-Liggett C.M."/>
            <person name="Haas B.J."/>
            <person name="Inman J.M."/>
            <person name="Kent R."/>
            <person name="Lemieux S."/>
            <person name="Malavazi I."/>
            <person name="Orvis J."/>
            <person name="Roemer T."/>
            <person name="Ronning C.M."/>
            <person name="Sundaram J.P."/>
            <person name="Sutton G."/>
            <person name="Turner G."/>
            <person name="Venter J.C."/>
            <person name="White O.R."/>
            <person name="Whitty B.R."/>
            <person name="Youngman P."/>
            <person name="Wolfe K.H."/>
            <person name="Goldman G.H."/>
            <person name="Wortman J.R."/>
            <person name="Jiang B."/>
            <person name="Denning D.W."/>
            <person name="Nierman W.C."/>
        </authorList>
    </citation>
    <scope>NUCLEOTIDE SEQUENCE [LARGE SCALE GENOMIC DNA]</scope>
    <source>
        <strain evidence="4">ATCC 1007 / CBS 513.65 / DSM 816 / NCTC 3887 / NRRL 1</strain>
    </source>
</reference>
<dbReference type="VEuPathDB" id="FungiDB:ACLA_028720"/>
<sequence length="216" mass="20690">MRFTAASIALLAGLAAALPNGAVETVYETEDVTITSCAPTVTNCPARATTPEGAAAVTTHSVPTVTASTETTHSVPTVTASTKTAETVSTKTAETGTPAGPSGASPEHSSSSLPVIPVHTNTAPSGHGVTTSVIAVTTCVPTVTYSTITVPVATPSGPAGGSGHSSVPVIPSGAGPTGKTTPSTTALVALSTGGANAIGHSFAFAGAAAAAALFLA</sequence>
<proteinExistence type="predicted"/>
<accession>A1CR76</accession>
<feature type="compositionally biased region" description="Polar residues" evidence="1">
    <location>
        <begin position="119"/>
        <end position="128"/>
    </location>
</feature>
<feature type="region of interest" description="Disordered" evidence="1">
    <location>
        <begin position="66"/>
        <end position="128"/>
    </location>
</feature>
<dbReference type="AlphaFoldDB" id="A1CR76"/>